<protein>
    <recommendedName>
        <fullName evidence="7">Arginase</fullName>
    </recommendedName>
</protein>
<comment type="caution">
    <text evidence="5">The sequence shown here is derived from an EMBL/GenBank/DDBJ whole genome shotgun (WGS) entry which is preliminary data.</text>
</comment>
<organism evidence="5 6">
    <name type="scientific">Leifsonia poae</name>
    <dbReference type="NCBI Taxonomy" id="110933"/>
    <lineage>
        <taxon>Bacteria</taxon>
        <taxon>Bacillati</taxon>
        <taxon>Actinomycetota</taxon>
        <taxon>Actinomycetes</taxon>
        <taxon>Micrococcales</taxon>
        <taxon>Microbacteriaceae</taxon>
        <taxon>Leifsonia</taxon>
    </lineage>
</organism>
<keyword evidence="6" id="KW-1185">Reference proteome</keyword>
<dbReference type="PROSITE" id="PS51409">
    <property type="entry name" value="ARGINASE_2"/>
    <property type="match status" value="1"/>
</dbReference>
<evidence type="ECO:0000313" key="5">
    <source>
        <dbReference type="EMBL" id="GLJ75891.1"/>
    </source>
</evidence>
<dbReference type="GO" id="GO:0030145">
    <property type="term" value="F:manganese ion binding"/>
    <property type="evidence" value="ECO:0007669"/>
    <property type="project" value="TreeGrafter"/>
</dbReference>
<proteinExistence type="inferred from homology"/>
<dbReference type="PANTHER" id="PTHR43782">
    <property type="entry name" value="ARGINASE"/>
    <property type="match status" value="1"/>
</dbReference>
<dbReference type="InterPro" id="IPR023696">
    <property type="entry name" value="Ureohydrolase_dom_sf"/>
</dbReference>
<sequence length="300" mass="31034">MTVDDRTLVIVGAPSSAGSYAPGQELAPAVLREHGLVDRLRSRGITVTDAGDGPVQIWSPDDEHPLAQNLGDVVASVTAVAEKVGAALDDGADVLLLGGSCLVALGAMSALVPRAPDASLLYIDRHSDLNTPQTTTDGALDWMGLAHLLDVPGALPELRDALGPAPLLTPEHVHLLGVVPSASTPGERRIRDALGLQMTVSDDLAHDPRAAAARALEALGPGPIVAHVDVDVLDFTDAPLAEDTGGRNTGPTLAALTEALAMICRDPRFRILSIGEFNPTRAVGAPEVIDRLVDGIAHAL</sequence>
<dbReference type="Proteomes" id="UP001142372">
    <property type="component" value="Unassembled WGS sequence"/>
</dbReference>
<dbReference type="SUPFAM" id="SSF52768">
    <property type="entry name" value="Arginase/deacetylase"/>
    <property type="match status" value="1"/>
</dbReference>
<dbReference type="Pfam" id="PF00491">
    <property type="entry name" value="Arginase"/>
    <property type="match status" value="1"/>
</dbReference>
<dbReference type="AlphaFoldDB" id="A0A9W6H8G8"/>
<name>A0A9W6H8G8_9MICO</name>
<reference evidence="5" key="2">
    <citation type="submission" date="2023-01" db="EMBL/GenBank/DDBJ databases">
        <authorList>
            <person name="Sun Q."/>
            <person name="Evtushenko L."/>
        </authorList>
    </citation>
    <scope>NUCLEOTIDE SEQUENCE</scope>
    <source>
        <strain evidence="5">VKM Ac-1401</strain>
    </source>
</reference>
<accession>A0A9W6H8G8</accession>
<evidence type="ECO:0000313" key="6">
    <source>
        <dbReference type="Proteomes" id="UP001142372"/>
    </source>
</evidence>
<evidence type="ECO:0000256" key="1">
    <source>
        <dbReference type="ARBA" id="ARBA00022723"/>
    </source>
</evidence>
<gene>
    <name evidence="5" type="ORF">GCM10017584_14650</name>
</gene>
<evidence type="ECO:0008006" key="7">
    <source>
        <dbReference type="Google" id="ProtNLM"/>
    </source>
</evidence>
<dbReference type="GO" id="GO:0005829">
    <property type="term" value="C:cytosol"/>
    <property type="evidence" value="ECO:0007669"/>
    <property type="project" value="TreeGrafter"/>
</dbReference>
<dbReference type="PANTHER" id="PTHR43782:SF3">
    <property type="entry name" value="ARGINASE"/>
    <property type="match status" value="1"/>
</dbReference>
<keyword evidence="1" id="KW-0479">Metal-binding</keyword>
<evidence type="ECO:0000256" key="3">
    <source>
        <dbReference type="ARBA" id="ARBA00023211"/>
    </source>
</evidence>
<evidence type="ECO:0000256" key="2">
    <source>
        <dbReference type="ARBA" id="ARBA00022801"/>
    </source>
</evidence>
<dbReference type="RefSeq" id="WP_271176570.1">
    <property type="nucleotide sequence ID" value="NZ_BAAAJO010000005.1"/>
</dbReference>
<reference evidence="5" key="1">
    <citation type="journal article" date="2014" name="Int. J. Syst. Evol. Microbiol.">
        <title>Complete genome sequence of Corynebacterium casei LMG S-19264T (=DSM 44701T), isolated from a smear-ripened cheese.</title>
        <authorList>
            <consortium name="US DOE Joint Genome Institute (JGI-PGF)"/>
            <person name="Walter F."/>
            <person name="Albersmeier A."/>
            <person name="Kalinowski J."/>
            <person name="Ruckert C."/>
        </authorList>
    </citation>
    <scope>NUCLEOTIDE SEQUENCE</scope>
    <source>
        <strain evidence="5">VKM Ac-1401</strain>
    </source>
</reference>
<dbReference type="InterPro" id="IPR006035">
    <property type="entry name" value="Ureohydrolase"/>
</dbReference>
<comment type="similarity">
    <text evidence="4">Belongs to the arginase family.</text>
</comment>
<keyword evidence="3" id="KW-0464">Manganese</keyword>
<evidence type="ECO:0000256" key="4">
    <source>
        <dbReference type="PROSITE-ProRule" id="PRU00742"/>
    </source>
</evidence>
<dbReference type="Gene3D" id="3.40.800.10">
    <property type="entry name" value="Ureohydrolase domain"/>
    <property type="match status" value="1"/>
</dbReference>
<dbReference type="EMBL" id="BSEN01000006">
    <property type="protein sequence ID" value="GLJ75891.1"/>
    <property type="molecule type" value="Genomic_DNA"/>
</dbReference>
<dbReference type="GO" id="GO:0004053">
    <property type="term" value="F:arginase activity"/>
    <property type="evidence" value="ECO:0007669"/>
    <property type="project" value="TreeGrafter"/>
</dbReference>
<keyword evidence="2" id="KW-0378">Hydrolase</keyword>